<dbReference type="KEGG" id="rba:RB1394"/>
<evidence type="ECO:0000313" key="2">
    <source>
        <dbReference type="Proteomes" id="UP000001025"/>
    </source>
</evidence>
<dbReference type="EMBL" id="BX294135">
    <property type="protein sequence ID" value="CAD72069.1"/>
    <property type="molecule type" value="Genomic_DNA"/>
</dbReference>
<protein>
    <submittedName>
        <fullName evidence="1">Uncharacterized protein</fullName>
    </submittedName>
</protein>
<dbReference type="EnsemblBacteria" id="CAD72069">
    <property type="protein sequence ID" value="CAD72069"/>
    <property type="gene ID" value="RB1394"/>
</dbReference>
<sequence length="78" mass="8783">MTLQIQGILYSTGISLAFGFAGRYTNGRYERFGRPKRSRKCIVRHINCGTHDAMSIGLEENVDSNSPLGDFQSRHLVH</sequence>
<reference evidence="1 2" key="1">
    <citation type="journal article" date="2003" name="Proc. Natl. Acad. Sci. U.S.A.">
        <title>Complete genome sequence of the marine planctomycete Pirellula sp. strain 1.</title>
        <authorList>
            <person name="Gloeckner F.O."/>
            <person name="Kube M."/>
            <person name="Bauer M."/>
            <person name="Teeling H."/>
            <person name="Lombardot T."/>
            <person name="Ludwig W."/>
            <person name="Gade D."/>
            <person name="Beck A."/>
            <person name="Borzym K."/>
            <person name="Heitmann K."/>
            <person name="Rabus R."/>
            <person name="Schlesner H."/>
            <person name="Amann R."/>
            <person name="Reinhardt R."/>
        </authorList>
    </citation>
    <scope>NUCLEOTIDE SEQUENCE [LARGE SCALE GENOMIC DNA]</scope>
    <source>
        <strain evidence="2">DSM 10527 / NCIMB 13988 / SH1</strain>
    </source>
</reference>
<gene>
    <name evidence="1" type="ordered locus">RB1394</name>
</gene>
<proteinExistence type="predicted"/>
<evidence type="ECO:0000313" key="1">
    <source>
        <dbReference type="EMBL" id="CAD72069.1"/>
    </source>
</evidence>
<dbReference type="AlphaFoldDB" id="Q7UXD9"/>
<name>Q7UXD9_RHOBA</name>
<accession>Q7UXD9</accession>
<organism evidence="1 2">
    <name type="scientific">Rhodopirellula baltica (strain DSM 10527 / NCIMB 13988 / SH1)</name>
    <dbReference type="NCBI Taxonomy" id="243090"/>
    <lineage>
        <taxon>Bacteria</taxon>
        <taxon>Pseudomonadati</taxon>
        <taxon>Planctomycetota</taxon>
        <taxon>Planctomycetia</taxon>
        <taxon>Pirellulales</taxon>
        <taxon>Pirellulaceae</taxon>
        <taxon>Rhodopirellula</taxon>
    </lineage>
</organism>
<dbReference type="Proteomes" id="UP000001025">
    <property type="component" value="Chromosome"/>
</dbReference>
<dbReference type="HOGENOM" id="CLU_2619653_0_0_0"/>
<keyword evidence="2" id="KW-1185">Reference proteome</keyword>
<dbReference type="InParanoid" id="Q7UXD9"/>
<dbReference type="STRING" id="243090.RB1394"/>